<dbReference type="EMBL" id="AEQP01000022">
    <property type="protein sequence ID" value="EFV93995.1"/>
    <property type="molecule type" value="Genomic_DNA"/>
</dbReference>
<evidence type="ECO:0000256" key="1">
    <source>
        <dbReference type="SAM" id="MobiDB-lite"/>
    </source>
</evidence>
<dbReference type="STRING" id="887898.HMPREF0551_2110"/>
<reference evidence="2 3" key="1">
    <citation type="submission" date="2010-12" db="EMBL/GenBank/DDBJ databases">
        <authorList>
            <person name="Muzny D."/>
            <person name="Qin X."/>
            <person name="Deng J."/>
            <person name="Jiang H."/>
            <person name="Liu Y."/>
            <person name="Qu J."/>
            <person name="Song X.-Z."/>
            <person name="Zhang L."/>
            <person name="Thornton R."/>
            <person name="Coyle M."/>
            <person name="Francisco L."/>
            <person name="Jackson L."/>
            <person name="Javaid M."/>
            <person name="Korchina V."/>
            <person name="Kovar C."/>
            <person name="Mata R."/>
            <person name="Mathew T."/>
            <person name="Ngo R."/>
            <person name="Nguyen L."/>
            <person name="Nguyen N."/>
            <person name="Okwuonu G."/>
            <person name="Ongeri F."/>
            <person name="Pham C."/>
            <person name="Simmons D."/>
            <person name="Wilczek-Boney K."/>
            <person name="Hale W."/>
            <person name="Jakkamsetti A."/>
            <person name="Pham P."/>
            <person name="Ruth R."/>
            <person name="San Lucas F."/>
            <person name="Warren J."/>
            <person name="Zhang J."/>
            <person name="Zhao Z."/>
            <person name="Zhou C."/>
            <person name="Zhu D."/>
            <person name="Lee S."/>
            <person name="Bess C."/>
            <person name="Blankenburg K."/>
            <person name="Forbes L."/>
            <person name="Fu Q."/>
            <person name="Gubbala S."/>
            <person name="Hirani K."/>
            <person name="Jayaseelan J.C."/>
            <person name="Lara F."/>
            <person name="Munidasa M."/>
            <person name="Palculict T."/>
            <person name="Patil S."/>
            <person name="Pu L.-L."/>
            <person name="Saada N."/>
            <person name="Tang L."/>
            <person name="Weissenberger G."/>
            <person name="Zhu Y."/>
            <person name="Hemphill L."/>
            <person name="Shang Y."/>
            <person name="Youmans B."/>
            <person name="Ayvaz T."/>
            <person name="Ross M."/>
            <person name="Santibanez J."/>
            <person name="Aqrawi P."/>
            <person name="Gross S."/>
            <person name="Joshi V."/>
            <person name="Fowler G."/>
            <person name="Nazareth L."/>
            <person name="Reid J."/>
            <person name="Worley K."/>
            <person name="Petrosino J."/>
            <person name="Highlander S."/>
            <person name="Gibbs R."/>
        </authorList>
    </citation>
    <scope>NUCLEOTIDE SEQUENCE [LARGE SCALE GENOMIC DNA]</scope>
    <source>
        <strain evidence="2 3">ATCC 51599</strain>
    </source>
</reference>
<evidence type="ECO:0000313" key="2">
    <source>
        <dbReference type="EMBL" id="EFV93995.1"/>
    </source>
</evidence>
<proteinExistence type="predicted"/>
<accession>E7RZK1</accession>
<keyword evidence="3" id="KW-1185">Reference proteome</keyword>
<feature type="region of interest" description="Disordered" evidence="1">
    <location>
        <begin position="1"/>
        <end position="22"/>
    </location>
</feature>
<protein>
    <submittedName>
        <fullName evidence="2">Uncharacterized protein</fullName>
    </submittedName>
</protein>
<comment type="caution">
    <text evidence="2">The sequence shown here is derived from an EMBL/GenBank/DDBJ whole genome shotgun (WGS) entry which is preliminary data.</text>
</comment>
<organism evidence="2 3">
    <name type="scientific">Lautropia mirabilis ATCC 51599</name>
    <dbReference type="NCBI Taxonomy" id="887898"/>
    <lineage>
        <taxon>Bacteria</taxon>
        <taxon>Pseudomonadati</taxon>
        <taxon>Pseudomonadota</taxon>
        <taxon>Betaproteobacteria</taxon>
        <taxon>Burkholderiales</taxon>
        <taxon>Burkholderiaceae</taxon>
        <taxon>Lautropia</taxon>
    </lineage>
</organism>
<dbReference type="HOGENOM" id="CLU_2437184_0_0_4"/>
<dbReference type="AlphaFoldDB" id="E7RZK1"/>
<sequence>MVPSGKPDQRLQEPALSRQPYGNGIGSMAMLYVTLTAPRQGSGVHTHRQVIARPVCRGIIMCAAINAVPRQPVLLLQFAGPSLRPAVTAP</sequence>
<name>E7RZK1_9BURK</name>
<dbReference type="Proteomes" id="UP000011021">
    <property type="component" value="Unassembled WGS sequence"/>
</dbReference>
<evidence type="ECO:0000313" key="3">
    <source>
        <dbReference type="Proteomes" id="UP000011021"/>
    </source>
</evidence>
<gene>
    <name evidence="2" type="ORF">HMPREF0551_2110</name>
</gene>